<organism evidence="10 11">
    <name type="scientific">Streptomyces pulveraceus</name>
    <dbReference type="NCBI Taxonomy" id="68258"/>
    <lineage>
        <taxon>Bacteria</taxon>
        <taxon>Bacillati</taxon>
        <taxon>Actinomycetota</taxon>
        <taxon>Actinomycetes</taxon>
        <taxon>Kitasatosporales</taxon>
        <taxon>Streptomycetaceae</taxon>
        <taxon>Streptomyces</taxon>
    </lineage>
</organism>
<feature type="transmembrane region" description="Helical" evidence="9">
    <location>
        <begin position="421"/>
        <end position="440"/>
    </location>
</feature>
<keyword evidence="5 9" id="KW-1133">Transmembrane helix</keyword>
<evidence type="ECO:0000313" key="11">
    <source>
        <dbReference type="Proteomes" id="UP001596200"/>
    </source>
</evidence>
<reference evidence="11" key="1">
    <citation type="journal article" date="2019" name="Int. J. Syst. Evol. Microbiol.">
        <title>The Global Catalogue of Microorganisms (GCM) 10K type strain sequencing project: providing services to taxonomists for standard genome sequencing and annotation.</title>
        <authorList>
            <consortium name="The Broad Institute Genomics Platform"/>
            <consortium name="The Broad Institute Genome Sequencing Center for Infectious Disease"/>
            <person name="Wu L."/>
            <person name="Ma J."/>
        </authorList>
    </citation>
    <scope>NUCLEOTIDE SEQUENCE [LARGE SCALE GENOMIC DNA]</scope>
    <source>
        <strain evidence="11">JCM 4147</strain>
    </source>
</reference>
<accession>A0ABW1GXC7</accession>
<evidence type="ECO:0000256" key="3">
    <source>
        <dbReference type="ARBA" id="ARBA00022448"/>
    </source>
</evidence>
<evidence type="ECO:0000256" key="7">
    <source>
        <dbReference type="PIRNR" id="PIRNR002744"/>
    </source>
</evidence>
<keyword evidence="3 7" id="KW-0813">Transport</keyword>
<feature type="transmembrane region" description="Helical" evidence="9">
    <location>
        <begin position="304"/>
        <end position="322"/>
    </location>
</feature>
<feature type="transmembrane region" description="Helical" evidence="9">
    <location>
        <begin position="343"/>
        <end position="362"/>
    </location>
</feature>
<evidence type="ECO:0000256" key="2">
    <source>
        <dbReference type="ARBA" id="ARBA00008974"/>
    </source>
</evidence>
<feature type="transmembrane region" description="Helical" evidence="9">
    <location>
        <begin position="223"/>
        <end position="242"/>
    </location>
</feature>
<feature type="region of interest" description="Disordered" evidence="8">
    <location>
        <begin position="1"/>
        <end position="27"/>
    </location>
</feature>
<comment type="similarity">
    <text evidence="2 7">Belongs to the purine-cytosine permease (2.A.39) family.</text>
</comment>
<evidence type="ECO:0000256" key="6">
    <source>
        <dbReference type="ARBA" id="ARBA00023136"/>
    </source>
</evidence>
<keyword evidence="4 9" id="KW-0812">Transmembrane</keyword>
<feature type="transmembrane region" description="Helical" evidence="9">
    <location>
        <begin position="78"/>
        <end position="101"/>
    </location>
</feature>
<feature type="transmembrane region" description="Helical" evidence="9">
    <location>
        <begin position="368"/>
        <end position="389"/>
    </location>
</feature>
<keyword evidence="6 7" id="KW-0472">Membrane</keyword>
<dbReference type="Gene3D" id="1.10.4160.10">
    <property type="entry name" value="Hydantoin permease"/>
    <property type="match status" value="1"/>
</dbReference>
<comment type="caution">
    <text evidence="10">The sequence shown here is derived from an EMBL/GenBank/DDBJ whole genome shotgun (WGS) entry which is preliminary data.</text>
</comment>
<dbReference type="PANTHER" id="PTHR31806">
    <property type="entry name" value="PURINE-CYTOSINE PERMEASE FCY2-RELATED"/>
    <property type="match status" value="1"/>
</dbReference>
<evidence type="ECO:0000256" key="5">
    <source>
        <dbReference type="ARBA" id="ARBA00022989"/>
    </source>
</evidence>
<proteinExistence type="inferred from homology"/>
<evidence type="ECO:0000256" key="9">
    <source>
        <dbReference type="SAM" id="Phobius"/>
    </source>
</evidence>
<gene>
    <name evidence="10" type="ORF">ACFP1B_33290</name>
</gene>
<evidence type="ECO:0000256" key="4">
    <source>
        <dbReference type="ARBA" id="ARBA00022692"/>
    </source>
</evidence>
<dbReference type="PIRSF" id="PIRSF002744">
    <property type="entry name" value="Pur-cyt_permease"/>
    <property type="match status" value="1"/>
</dbReference>
<dbReference type="Proteomes" id="UP001596200">
    <property type="component" value="Unassembled WGS sequence"/>
</dbReference>
<keyword evidence="11" id="KW-1185">Reference proteome</keyword>
<feature type="transmembrane region" description="Helical" evidence="9">
    <location>
        <begin position="262"/>
        <end position="284"/>
    </location>
</feature>
<feature type="compositionally biased region" description="Pro residues" evidence="8">
    <location>
        <begin position="10"/>
        <end position="21"/>
    </location>
</feature>
<name>A0ABW1GXC7_9ACTN</name>
<protein>
    <submittedName>
        <fullName evidence="10">Purine-cytosine permease family protein</fullName>
    </submittedName>
</protein>
<dbReference type="PANTHER" id="PTHR31806:SF1">
    <property type="entry name" value="PURINE-CYTOSINE PERMEASE FCY2-RELATED"/>
    <property type="match status" value="1"/>
</dbReference>
<dbReference type="RefSeq" id="WP_344516550.1">
    <property type="nucleotide sequence ID" value="NZ_BAAATU010000040.1"/>
</dbReference>
<feature type="transmembrane region" description="Helical" evidence="9">
    <location>
        <begin position="193"/>
        <end position="211"/>
    </location>
</feature>
<dbReference type="InterPro" id="IPR001248">
    <property type="entry name" value="Pur-cyt_permease"/>
</dbReference>
<evidence type="ECO:0000313" key="10">
    <source>
        <dbReference type="EMBL" id="MFC5918272.1"/>
    </source>
</evidence>
<feature type="transmembrane region" description="Helical" evidence="9">
    <location>
        <begin position="452"/>
        <end position="474"/>
    </location>
</feature>
<sequence length="489" mass="51296">MAEATRSAPPASPEPADPPKTPEGSASVFTVERRGIDAVPDAERQGGPSRLFGLWAGTNTTVFTVVYGALVVSFGLSFWYAVALIVVGNILGFAVTGLTSLQGPRTGTSTHSVSRAAFGPRGGKLPALLSWVMLVGFEAGGMVLIVLAGLALLDQAGVTTGTPVKLLVIAVAAGLQMLLPLSGYHLIMKVQKYFAWIFAAMFAVMAFLVVPKADFGTHGDAPSLVTVSLVLAMVTASGGLSWADMGSDYSRYLPADSAPRKVFACAALGGMVPNILLQVLGAAVATATTNAADPVSGLPEILPGWFTTPYLLLAIVSLLAVNTTDMYSSGLNLLAVGIPIKRWMVVFVDLTLCTAITLWAVFSADFYTLLSNFLSLIVLWLGPWAAVYLTDWALRRGRYHVPSLFPKESGSEGIYWHKGGIRPAGLIAVLLGFAAAVLWVDSTVFTGPLSDAAGGLDLSVFAGALVAGVTYWLLARRTVRAEAELTATL</sequence>
<dbReference type="EMBL" id="JBHSPU010000038">
    <property type="protein sequence ID" value="MFC5918272.1"/>
    <property type="molecule type" value="Genomic_DNA"/>
</dbReference>
<evidence type="ECO:0000256" key="8">
    <source>
        <dbReference type="SAM" id="MobiDB-lite"/>
    </source>
</evidence>
<comment type="subcellular location">
    <subcellularLocation>
        <location evidence="1">Membrane</location>
        <topology evidence="1">Multi-pass membrane protein</topology>
    </subcellularLocation>
</comment>
<evidence type="ECO:0000256" key="1">
    <source>
        <dbReference type="ARBA" id="ARBA00004141"/>
    </source>
</evidence>
<feature type="transmembrane region" description="Helical" evidence="9">
    <location>
        <begin position="128"/>
        <end position="152"/>
    </location>
</feature>
<dbReference type="Pfam" id="PF02133">
    <property type="entry name" value="Transp_cyt_pur"/>
    <property type="match status" value="1"/>
</dbReference>
<feature type="transmembrane region" description="Helical" evidence="9">
    <location>
        <begin position="52"/>
        <end position="72"/>
    </location>
</feature>
<feature type="transmembrane region" description="Helical" evidence="9">
    <location>
        <begin position="164"/>
        <end position="181"/>
    </location>
</feature>
<dbReference type="InterPro" id="IPR026030">
    <property type="entry name" value="Pur-cyt_permease_Fcy2/21/22"/>
</dbReference>